<dbReference type="OrthoDB" id="7432270at2"/>
<evidence type="ECO:0000313" key="8">
    <source>
        <dbReference type="Proteomes" id="UP000092698"/>
    </source>
</evidence>
<organism evidence="7 8">
    <name type="scientific">Paraurantiacibacter namhicola</name>
    <dbReference type="NCBI Taxonomy" id="645517"/>
    <lineage>
        <taxon>Bacteria</taxon>
        <taxon>Pseudomonadati</taxon>
        <taxon>Pseudomonadota</taxon>
        <taxon>Alphaproteobacteria</taxon>
        <taxon>Sphingomonadales</taxon>
        <taxon>Erythrobacteraceae</taxon>
        <taxon>Paraurantiacibacter</taxon>
    </lineage>
</organism>
<dbReference type="InterPro" id="IPR019133">
    <property type="entry name" value="MIC60"/>
</dbReference>
<evidence type="ECO:0000256" key="3">
    <source>
        <dbReference type="ARBA" id="ARBA00022989"/>
    </source>
</evidence>
<keyword evidence="2 6" id="KW-0812">Transmembrane</keyword>
<evidence type="ECO:0000313" key="7">
    <source>
        <dbReference type="EMBL" id="ANU07369.1"/>
    </source>
</evidence>
<dbReference type="STRING" id="645517.A6F65_01060"/>
<keyword evidence="3 6" id="KW-1133">Transmembrane helix</keyword>
<keyword evidence="8" id="KW-1185">Reference proteome</keyword>
<dbReference type="PATRIC" id="fig|645517.4.peg.1055"/>
<dbReference type="KEGG" id="anh:A6F65_01060"/>
<protein>
    <submittedName>
        <fullName evidence="7">Mitochondrial inner membrane protein</fullName>
    </submittedName>
</protein>
<name>A0A1C7D7B8_9SPHN</name>
<sequence length="303" mass="32233">MDMYSASSARPSAARERGPAGTARLMTLVALGSFLLGAVAIGVMTWDSDHFGDGTIFRVRSDGMSPAAAATLPARTGATDDALVENVITQQGGLDQRLAALEQRLSSLDLRAEAAAGNAARAEGLLIAFATRRALDRGAPLGYLADQLRLRFGESKPNAVQAILDFEQDPVTKTDLLTRLDSLSAALQESPGDEGVFPWLSREMGSLFRIRSEDTPSPLPQRRLERARMYLEVGDVDKAVAEVKALPNAVAAADWISDAGRYGRVQQALDVIETAAVLETRGLKDGSGEEVETPGAAQTLPRS</sequence>
<dbReference type="EMBL" id="CP016545">
    <property type="protein sequence ID" value="ANU07369.1"/>
    <property type="molecule type" value="Genomic_DNA"/>
</dbReference>
<dbReference type="GO" id="GO:0016020">
    <property type="term" value="C:membrane"/>
    <property type="evidence" value="ECO:0007669"/>
    <property type="project" value="UniProtKB-SubCell"/>
</dbReference>
<accession>A0A1C7D7B8</accession>
<evidence type="ECO:0000256" key="1">
    <source>
        <dbReference type="ARBA" id="ARBA00004370"/>
    </source>
</evidence>
<evidence type="ECO:0000256" key="5">
    <source>
        <dbReference type="SAM" id="MobiDB-lite"/>
    </source>
</evidence>
<evidence type="ECO:0000256" key="6">
    <source>
        <dbReference type="SAM" id="Phobius"/>
    </source>
</evidence>
<dbReference type="AlphaFoldDB" id="A0A1C7D7B8"/>
<dbReference type="Proteomes" id="UP000092698">
    <property type="component" value="Chromosome"/>
</dbReference>
<keyword evidence="4 6" id="KW-0472">Membrane</keyword>
<feature type="transmembrane region" description="Helical" evidence="6">
    <location>
        <begin position="25"/>
        <end position="46"/>
    </location>
</feature>
<evidence type="ECO:0000256" key="2">
    <source>
        <dbReference type="ARBA" id="ARBA00022692"/>
    </source>
</evidence>
<evidence type="ECO:0000256" key="4">
    <source>
        <dbReference type="ARBA" id="ARBA00023136"/>
    </source>
</evidence>
<comment type="subcellular location">
    <subcellularLocation>
        <location evidence="1">Membrane</location>
    </subcellularLocation>
</comment>
<reference evidence="7 8" key="1">
    <citation type="submission" date="2016-07" db="EMBL/GenBank/DDBJ databases">
        <title>Complete genome sequence of Altererythrobacter namhicola JCM 16345T, containing esterase-encoding genes.</title>
        <authorList>
            <person name="Cheng H."/>
            <person name="Wu Y.-H."/>
            <person name="Jian S.-L."/>
            <person name="Huo Y.-Y."/>
            <person name="Wang C.-S."/>
            <person name="Xu X.-W."/>
        </authorList>
    </citation>
    <scope>NUCLEOTIDE SEQUENCE [LARGE SCALE GENOMIC DNA]</scope>
    <source>
        <strain evidence="7 8">JCM 16345</strain>
    </source>
</reference>
<gene>
    <name evidence="7" type="ORF">A6F65_01060</name>
</gene>
<dbReference type="Pfam" id="PF09731">
    <property type="entry name" value="Mitofilin"/>
    <property type="match status" value="1"/>
</dbReference>
<dbReference type="RefSeq" id="WP_157093065.1">
    <property type="nucleotide sequence ID" value="NZ_CP016545.1"/>
</dbReference>
<proteinExistence type="predicted"/>
<feature type="region of interest" description="Disordered" evidence="5">
    <location>
        <begin position="283"/>
        <end position="303"/>
    </location>
</feature>